<dbReference type="FunFam" id="3.10.20.370:FF:000001">
    <property type="entry name" value="Retrovirus-related Pol polyprotein from transposon 17.6-like protein"/>
    <property type="match status" value="1"/>
</dbReference>
<proteinExistence type="predicted"/>
<dbReference type="GO" id="GO:0004519">
    <property type="term" value="F:endonuclease activity"/>
    <property type="evidence" value="ECO:0007669"/>
    <property type="project" value="UniProtKB-KW"/>
</dbReference>
<dbReference type="InterPro" id="IPR041373">
    <property type="entry name" value="RT_RNaseH"/>
</dbReference>
<feature type="compositionally biased region" description="Basic and acidic residues" evidence="8">
    <location>
        <begin position="516"/>
        <end position="525"/>
    </location>
</feature>
<keyword evidence="12" id="KW-1185">Reference proteome</keyword>
<feature type="domain" description="Reverse transcriptase RNase H-like" evidence="9">
    <location>
        <begin position="65"/>
        <end position="168"/>
    </location>
</feature>
<dbReference type="Gene3D" id="1.10.340.70">
    <property type="match status" value="1"/>
</dbReference>
<dbReference type="GO" id="GO:0042575">
    <property type="term" value="C:DNA polymerase complex"/>
    <property type="evidence" value="ECO:0007669"/>
    <property type="project" value="UniProtKB-ARBA"/>
</dbReference>
<dbReference type="InterPro" id="IPR012337">
    <property type="entry name" value="RNaseH-like_sf"/>
</dbReference>
<evidence type="ECO:0000313" key="12">
    <source>
        <dbReference type="Proteomes" id="UP001458880"/>
    </source>
</evidence>
<dbReference type="SUPFAM" id="SSF56672">
    <property type="entry name" value="DNA/RNA polymerases"/>
    <property type="match status" value="1"/>
</dbReference>
<keyword evidence="3" id="KW-0548">Nucleotidyltransferase</keyword>
<dbReference type="InterPro" id="IPR050951">
    <property type="entry name" value="Retrovirus_Pol_polyprotein"/>
</dbReference>
<accession>A0AAW1L7F0</accession>
<dbReference type="Gene3D" id="3.30.420.10">
    <property type="entry name" value="Ribonuclease H-like superfamily/Ribonuclease H"/>
    <property type="match status" value="1"/>
</dbReference>
<evidence type="ECO:0000256" key="6">
    <source>
        <dbReference type="ARBA" id="ARBA00022801"/>
    </source>
</evidence>
<dbReference type="EMBL" id="JASPKY010000141">
    <property type="protein sequence ID" value="KAK9730841.1"/>
    <property type="molecule type" value="Genomic_DNA"/>
</dbReference>
<keyword evidence="4" id="KW-0540">Nuclease</keyword>
<dbReference type="FunFam" id="1.10.340.70:FF:000001">
    <property type="entry name" value="Retrovirus-related Pol polyprotein from transposon gypsy-like Protein"/>
    <property type="match status" value="1"/>
</dbReference>
<dbReference type="PANTHER" id="PTHR37984">
    <property type="entry name" value="PROTEIN CBG26694"/>
    <property type="match status" value="1"/>
</dbReference>
<evidence type="ECO:0000259" key="10">
    <source>
        <dbReference type="Pfam" id="PF17921"/>
    </source>
</evidence>
<evidence type="ECO:0000256" key="2">
    <source>
        <dbReference type="ARBA" id="ARBA00022679"/>
    </source>
</evidence>
<keyword evidence="6" id="KW-0378">Hydrolase</keyword>
<name>A0AAW1L7F0_POPJA</name>
<dbReference type="EC" id="2.7.7.49" evidence="1"/>
<dbReference type="Pfam" id="PF17921">
    <property type="entry name" value="Integrase_H2C2"/>
    <property type="match status" value="1"/>
</dbReference>
<evidence type="ECO:0000256" key="7">
    <source>
        <dbReference type="ARBA" id="ARBA00022918"/>
    </source>
</evidence>
<dbReference type="GO" id="GO:0016787">
    <property type="term" value="F:hydrolase activity"/>
    <property type="evidence" value="ECO:0007669"/>
    <property type="project" value="UniProtKB-KW"/>
</dbReference>
<evidence type="ECO:0000259" key="9">
    <source>
        <dbReference type="Pfam" id="PF17917"/>
    </source>
</evidence>
<dbReference type="InterPro" id="IPR036397">
    <property type="entry name" value="RNaseH_sf"/>
</dbReference>
<keyword evidence="7 11" id="KW-0695">RNA-directed DNA polymerase</keyword>
<evidence type="ECO:0000256" key="3">
    <source>
        <dbReference type="ARBA" id="ARBA00022695"/>
    </source>
</evidence>
<sequence>MLGLFGLMNAKVLFRRLRIILLPPLYYHVNLLRKHARFVWTDECESAFQTLKNHLVAAPVLSCPDFSKTFTIQCDASDYGIGAALTQEFDDGEKVICYLSQSLSRQQRKFSTTEKECLAVLWAIEKLRPYVEGSHFKVITDHYSLLWLRKLQNPSGRLARWSVRLQQYDFEIIHRKGKEHLVPDALSRAVPVVETVAIIPETPSTDKWYNKLLESIQRHPIRYPKFRIEDQLLYKAVDTKNEYGFPEQQGKWKIVVPKEYGFPEQQGKWKIVVPKDKRIEILHQHHDIPTSGHLGVYKTFHRLATKYYWPKMKSDVASYIRKCQACIKSKPEQRTKAGEMGGHSQISAPWEVISIDLVGPLPRSSKGYNHILVVVDLFSKFSLCFPLRKATASKEMRLLGSEYRITPDQDESNALDHLPQRSTCFNKLYMDVRARLQRAYEKSKHRYDLRHRPVSFYPNQVVWRKNFVLSDASKFYAAKLADKFIGPFLIHRKVSPTTYELKDQNGKVQPGTWNVEHLKPHPHDD</sequence>
<dbReference type="GO" id="GO:0003964">
    <property type="term" value="F:RNA-directed DNA polymerase activity"/>
    <property type="evidence" value="ECO:0007669"/>
    <property type="project" value="UniProtKB-KW"/>
</dbReference>
<dbReference type="InterPro" id="IPR041588">
    <property type="entry name" value="Integrase_H2C2"/>
</dbReference>
<evidence type="ECO:0000313" key="11">
    <source>
        <dbReference type="EMBL" id="KAK9730841.1"/>
    </source>
</evidence>
<gene>
    <name evidence="11" type="ORF">QE152_g14147</name>
</gene>
<dbReference type="CDD" id="cd09274">
    <property type="entry name" value="RNase_HI_RT_Ty3"/>
    <property type="match status" value="1"/>
</dbReference>
<feature type="domain" description="Integrase zinc-binding" evidence="10">
    <location>
        <begin position="273"/>
        <end position="331"/>
    </location>
</feature>
<comment type="caution">
    <text evidence="11">The sequence shown here is derived from an EMBL/GenBank/DDBJ whole genome shotgun (WGS) entry which is preliminary data.</text>
</comment>
<dbReference type="Pfam" id="PF17917">
    <property type="entry name" value="RT_RNaseH"/>
    <property type="match status" value="1"/>
</dbReference>
<keyword evidence="2" id="KW-0808">Transferase</keyword>
<protein>
    <recommendedName>
        <fullName evidence="1">RNA-directed DNA polymerase</fullName>
        <ecNumber evidence="1">2.7.7.49</ecNumber>
    </recommendedName>
</protein>
<dbReference type="InterPro" id="IPR043502">
    <property type="entry name" value="DNA/RNA_pol_sf"/>
</dbReference>
<evidence type="ECO:0000256" key="5">
    <source>
        <dbReference type="ARBA" id="ARBA00022759"/>
    </source>
</evidence>
<keyword evidence="5" id="KW-0255">Endonuclease</keyword>
<dbReference type="AlphaFoldDB" id="A0AAW1L7F0"/>
<reference evidence="11 12" key="1">
    <citation type="journal article" date="2024" name="BMC Genomics">
        <title>De novo assembly and annotation of Popillia japonica's genome with initial clues to its potential as an invasive pest.</title>
        <authorList>
            <person name="Cucini C."/>
            <person name="Boschi S."/>
            <person name="Funari R."/>
            <person name="Cardaioli E."/>
            <person name="Iannotti N."/>
            <person name="Marturano G."/>
            <person name="Paoli F."/>
            <person name="Bruttini M."/>
            <person name="Carapelli A."/>
            <person name="Frati F."/>
            <person name="Nardi F."/>
        </authorList>
    </citation>
    <scope>NUCLEOTIDE SEQUENCE [LARGE SCALE GENOMIC DNA]</scope>
    <source>
        <strain evidence="11">DMR45628</strain>
    </source>
</reference>
<evidence type="ECO:0000256" key="4">
    <source>
        <dbReference type="ARBA" id="ARBA00022722"/>
    </source>
</evidence>
<evidence type="ECO:0000256" key="8">
    <source>
        <dbReference type="SAM" id="MobiDB-lite"/>
    </source>
</evidence>
<dbReference type="GO" id="GO:0003676">
    <property type="term" value="F:nucleic acid binding"/>
    <property type="evidence" value="ECO:0007669"/>
    <property type="project" value="InterPro"/>
</dbReference>
<dbReference type="Proteomes" id="UP001458880">
    <property type="component" value="Unassembled WGS sequence"/>
</dbReference>
<dbReference type="Gene3D" id="3.10.20.370">
    <property type="match status" value="1"/>
</dbReference>
<evidence type="ECO:0000256" key="1">
    <source>
        <dbReference type="ARBA" id="ARBA00012493"/>
    </source>
</evidence>
<feature type="region of interest" description="Disordered" evidence="8">
    <location>
        <begin position="501"/>
        <end position="525"/>
    </location>
</feature>
<dbReference type="PANTHER" id="PTHR37984:SF5">
    <property type="entry name" value="PROTEIN NYNRIN-LIKE"/>
    <property type="match status" value="1"/>
</dbReference>
<dbReference type="SUPFAM" id="SSF53098">
    <property type="entry name" value="Ribonuclease H-like"/>
    <property type="match status" value="1"/>
</dbReference>
<organism evidence="11 12">
    <name type="scientific">Popillia japonica</name>
    <name type="common">Japanese beetle</name>
    <dbReference type="NCBI Taxonomy" id="7064"/>
    <lineage>
        <taxon>Eukaryota</taxon>
        <taxon>Metazoa</taxon>
        <taxon>Ecdysozoa</taxon>
        <taxon>Arthropoda</taxon>
        <taxon>Hexapoda</taxon>
        <taxon>Insecta</taxon>
        <taxon>Pterygota</taxon>
        <taxon>Neoptera</taxon>
        <taxon>Endopterygota</taxon>
        <taxon>Coleoptera</taxon>
        <taxon>Polyphaga</taxon>
        <taxon>Scarabaeiformia</taxon>
        <taxon>Scarabaeidae</taxon>
        <taxon>Rutelinae</taxon>
        <taxon>Popillia</taxon>
    </lineage>
</organism>